<dbReference type="Proteomes" id="UP000030762">
    <property type="component" value="Unassembled WGS sequence"/>
</dbReference>
<dbReference type="EMBL" id="JH767179">
    <property type="protein sequence ID" value="EQC29953.1"/>
    <property type="molecule type" value="Genomic_DNA"/>
</dbReference>
<accession>T0RCN6</accession>
<evidence type="ECO:0000313" key="2">
    <source>
        <dbReference type="Proteomes" id="UP000030762"/>
    </source>
</evidence>
<dbReference type="SUPFAM" id="SSF52047">
    <property type="entry name" value="RNI-like"/>
    <property type="match status" value="1"/>
</dbReference>
<sequence length="152" mass="15801">MTTIVPRATSPSLPSVVLHAILEATAHGTDVVALLNALPVATLSPELAALRDLGAVVDLAKHLSYTVLGREGVVALARALPAWMARGLKTLQLSGTGLNDKDALVLAVALVPNRNQRPLTIDLTANGRLTIASAPVLLTTLSACYDVTLLLN</sequence>
<dbReference type="AlphaFoldDB" id="T0RCN6"/>
<dbReference type="VEuPathDB" id="FungiDB:SDRG_12235"/>
<proteinExistence type="predicted"/>
<dbReference type="InParanoid" id="T0RCN6"/>
<organism evidence="1 2">
    <name type="scientific">Saprolegnia diclina (strain VS20)</name>
    <dbReference type="NCBI Taxonomy" id="1156394"/>
    <lineage>
        <taxon>Eukaryota</taxon>
        <taxon>Sar</taxon>
        <taxon>Stramenopiles</taxon>
        <taxon>Oomycota</taxon>
        <taxon>Saprolegniomycetes</taxon>
        <taxon>Saprolegniales</taxon>
        <taxon>Saprolegniaceae</taxon>
        <taxon>Saprolegnia</taxon>
    </lineage>
</organism>
<evidence type="ECO:0000313" key="1">
    <source>
        <dbReference type="EMBL" id="EQC29953.1"/>
    </source>
</evidence>
<dbReference type="Gene3D" id="3.80.10.10">
    <property type="entry name" value="Ribonuclease Inhibitor"/>
    <property type="match status" value="1"/>
</dbReference>
<name>T0RCN6_SAPDV</name>
<keyword evidence="2" id="KW-1185">Reference proteome</keyword>
<reference evidence="1 2" key="1">
    <citation type="submission" date="2012-04" db="EMBL/GenBank/DDBJ databases">
        <title>The Genome Sequence of Saprolegnia declina VS20.</title>
        <authorList>
            <consortium name="The Broad Institute Genome Sequencing Platform"/>
            <person name="Russ C."/>
            <person name="Nusbaum C."/>
            <person name="Tyler B."/>
            <person name="van West P."/>
            <person name="Dieguez-Uribeondo J."/>
            <person name="de Bruijn I."/>
            <person name="Tripathy S."/>
            <person name="Jiang R."/>
            <person name="Young S.K."/>
            <person name="Zeng Q."/>
            <person name="Gargeya S."/>
            <person name="Fitzgerald M."/>
            <person name="Haas B."/>
            <person name="Abouelleil A."/>
            <person name="Alvarado L."/>
            <person name="Arachchi H.M."/>
            <person name="Berlin A."/>
            <person name="Chapman S.B."/>
            <person name="Goldberg J."/>
            <person name="Griggs A."/>
            <person name="Gujja S."/>
            <person name="Hansen M."/>
            <person name="Howarth C."/>
            <person name="Imamovic A."/>
            <person name="Larimer J."/>
            <person name="McCowen C."/>
            <person name="Montmayeur A."/>
            <person name="Murphy C."/>
            <person name="Neiman D."/>
            <person name="Pearson M."/>
            <person name="Priest M."/>
            <person name="Roberts A."/>
            <person name="Saif S."/>
            <person name="Shea T."/>
            <person name="Sisk P."/>
            <person name="Sykes S."/>
            <person name="Wortman J."/>
            <person name="Nusbaum C."/>
            <person name="Birren B."/>
        </authorList>
    </citation>
    <scope>NUCLEOTIDE SEQUENCE [LARGE SCALE GENOMIC DNA]</scope>
    <source>
        <strain evidence="1 2">VS20</strain>
    </source>
</reference>
<dbReference type="InterPro" id="IPR032675">
    <property type="entry name" value="LRR_dom_sf"/>
</dbReference>
<dbReference type="GeneID" id="19952962"/>
<gene>
    <name evidence="1" type="ORF">SDRG_12235</name>
</gene>
<dbReference type="RefSeq" id="XP_008616520.1">
    <property type="nucleotide sequence ID" value="XM_008618298.1"/>
</dbReference>
<protein>
    <submittedName>
        <fullName evidence="1">Uncharacterized protein</fullName>
    </submittedName>
</protein>